<proteinExistence type="predicted"/>
<comment type="caution">
    <text evidence="1">The sequence shown here is derived from an EMBL/GenBank/DDBJ whole genome shotgun (WGS) entry which is preliminary data.</text>
</comment>
<keyword evidence="2" id="KW-1185">Reference proteome</keyword>
<gene>
    <name evidence="1" type="ORF">RIF25_07720</name>
</gene>
<accession>A0AAE4JY73</accession>
<dbReference type="InterPro" id="IPR021336">
    <property type="entry name" value="DUF2949"/>
</dbReference>
<dbReference type="AlphaFoldDB" id="A0AAE4JY73"/>
<sequence>MATLNNSIGVLEMQSLRWKQLIEYLQGEMALPSSSIALGLKHCDEKINLLPVVLWKYGLVSIEQLDQIFDWMETS</sequence>
<evidence type="ECO:0000313" key="1">
    <source>
        <dbReference type="EMBL" id="MDS3860699.1"/>
    </source>
</evidence>
<reference evidence="2" key="1">
    <citation type="submission" date="2023-07" db="EMBL/GenBank/DDBJ databases">
        <authorList>
            <person name="Luz R."/>
            <person name="Cordeiro R."/>
            <person name="Fonseca A."/>
            <person name="Goncalves V."/>
        </authorList>
    </citation>
    <scope>NUCLEOTIDE SEQUENCE [LARGE SCALE GENOMIC DNA]</scope>
    <source>
        <strain evidence="2">BACA0444</strain>
    </source>
</reference>
<protein>
    <submittedName>
        <fullName evidence="1">DUF2949 domain-containing protein</fullName>
    </submittedName>
</protein>
<organism evidence="1 2">
    <name type="scientific">Pseudocalidococcus azoricus BACA0444</name>
    <dbReference type="NCBI Taxonomy" id="2918990"/>
    <lineage>
        <taxon>Bacteria</taxon>
        <taxon>Bacillati</taxon>
        <taxon>Cyanobacteriota</taxon>
        <taxon>Cyanophyceae</taxon>
        <taxon>Acaryochloridales</taxon>
        <taxon>Thermosynechococcaceae</taxon>
        <taxon>Pseudocalidococcus</taxon>
        <taxon>Pseudocalidococcus azoricus</taxon>
    </lineage>
</organism>
<dbReference type="RefSeq" id="WP_322877966.1">
    <property type="nucleotide sequence ID" value="NZ_JAVMIP010000005.1"/>
</dbReference>
<evidence type="ECO:0000313" key="2">
    <source>
        <dbReference type="Proteomes" id="UP001268256"/>
    </source>
</evidence>
<dbReference type="Pfam" id="PF11165">
    <property type="entry name" value="DUF2949"/>
    <property type="match status" value="1"/>
</dbReference>
<name>A0AAE4JY73_9CYAN</name>
<dbReference type="Proteomes" id="UP001268256">
    <property type="component" value="Unassembled WGS sequence"/>
</dbReference>
<dbReference type="EMBL" id="JAVMIP010000005">
    <property type="protein sequence ID" value="MDS3860699.1"/>
    <property type="molecule type" value="Genomic_DNA"/>
</dbReference>